<accession>A0A4R2CN57</accession>
<sequence>MNPLPRALFEATDTPPALPEGCGVLVRARTAGDSRMKGSVVIVDGTVEAETLRRAIAGGAAGIALSGWRTGADLQRLATLLSVAEAEEGGEDGRTGILAITDGILPAPVSPQGLAGKSERLAALIWDQGLLKQTLDASRALTETGEWTAAFAAARSATLLAATAAGIPAYDSLPDLAGGALVTACERSRGDGFFGGLAAEAAQVATIRTVWEAD</sequence>
<dbReference type="GO" id="GO:0003824">
    <property type="term" value="F:catalytic activity"/>
    <property type="evidence" value="ECO:0007669"/>
    <property type="project" value="InterPro"/>
</dbReference>
<proteinExistence type="predicted"/>
<evidence type="ECO:0000313" key="2">
    <source>
        <dbReference type="Proteomes" id="UP000295351"/>
    </source>
</evidence>
<dbReference type="InterPro" id="IPR015813">
    <property type="entry name" value="Pyrv/PenolPyrv_kinase-like_dom"/>
</dbReference>
<dbReference type="SUPFAM" id="SSF51621">
    <property type="entry name" value="Phosphoenolpyruvate/pyruvate domain"/>
    <property type="match status" value="1"/>
</dbReference>
<name>A0A4R2CN57_SHIGR</name>
<comment type="caution">
    <text evidence="1">The sequence shown here is derived from an EMBL/GenBank/DDBJ whole genome shotgun (WGS) entry which is preliminary data.</text>
</comment>
<protein>
    <submittedName>
        <fullName evidence="1">Uncharacterized protein</fullName>
    </submittedName>
</protein>
<reference evidence="1 2" key="1">
    <citation type="submission" date="2019-03" db="EMBL/GenBank/DDBJ databases">
        <title>Genomic Encyclopedia of Type Strains, Phase IV (KMG-IV): sequencing the most valuable type-strain genomes for metagenomic binning, comparative biology and taxonomic classification.</title>
        <authorList>
            <person name="Goeker M."/>
        </authorList>
    </citation>
    <scope>NUCLEOTIDE SEQUENCE [LARGE SCALE GENOMIC DNA]</scope>
    <source>
        <strain evidence="1 2">DSM 18401</strain>
    </source>
</reference>
<dbReference type="AlphaFoldDB" id="A0A4R2CN57"/>
<dbReference type="RefSeq" id="WP_133035401.1">
    <property type="nucleotide sequence ID" value="NZ_BAABEI010000012.1"/>
</dbReference>
<organism evidence="1 2">
    <name type="scientific">Shinella granuli</name>
    <dbReference type="NCBI Taxonomy" id="323621"/>
    <lineage>
        <taxon>Bacteria</taxon>
        <taxon>Pseudomonadati</taxon>
        <taxon>Pseudomonadota</taxon>
        <taxon>Alphaproteobacteria</taxon>
        <taxon>Hyphomicrobiales</taxon>
        <taxon>Rhizobiaceae</taxon>
        <taxon>Shinella</taxon>
    </lineage>
</organism>
<dbReference type="InterPro" id="IPR040442">
    <property type="entry name" value="Pyrv_kinase-like_dom_sf"/>
</dbReference>
<dbReference type="Proteomes" id="UP000295351">
    <property type="component" value="Unassembled WGS sequence"/>
</dbReference>
<keyword evidence="2" id="KW-1185">Reference proteome</keyword>
<evidence type="ECO:0000313" key="1">
    <source>
        <dbReference type="EMBL" id="TCN41562.1"/>
    </source>
</evidence>
<dbReference type="EMBL" id="SLVX01000013">
    <property type="protein sequence ID" value="TCN41562.1"/>
    <property type="molecule type" value="Genomic_DNA"/>
</dbReference>
<dbReference type="Gene3D" id="3.20.20.60">
    <property type="entry name" value="Phosphoenolpyruvate-binding domains"/>
    <property type="match status" value="1"/>
</dbReference>
<gene>
    <name evidence="1" type="ORF">EV665_113158</name>
</gene>